<feature type="domain" description="Carbamoyl phosphate synthase ATP-binding" evidence="1">
    <location>
        <begin position="265"/>
        <end position="272"/>
    </location>
</feature>
<name>A0ABS9NLE9_9NEIS</name>
<dbReference type="RefSeq" id="WP_238746137.1">
    <property type="nucleotide sequence ID" value="NZ_JAKOOW010000014.1"/>
</dbReference>
<evidence type="ECO:0000313" key="2">
    <source>
        <dbReference type="EMBL" id="MCG6503631.1"/>
    </source>
</evidence>
<sequence length="376" mass="41573">MNILITCPRAPAVLDWIAVFSGSLKNAGQIVLCDSLRFPLAAFAARRGARLRYCRIPAPRTDFAAYAAAMADLVAQADLVVPTCEDIFHLAHVPLPEAQREKLFMPLRDLLLGLHHKARFFDYLPRGAGVCFPETRLLESAAEIDFSRLADSVFKPVYSRFGRQVKIAPVPSEIAALPVSPARPWVQQQRIFGRPLCSYAVCGHGQVAAQVVYDPMYPLNGSASTYFRRVAEPRILDFVARFAAQNAYHGQVAFDFIDDGREIYVIECNPRATSGIHLLAGALSFADDRWHFDESRVGTAATVSKKLWPLFARQVRGKKTLRQVRADYAAARDVLAGIPARGLLLAASETAWQAWRQGIAFTDASTADIEWNGDTP</sequence>
<organism evidence="2 3">
    <name type="scientific">Kingella pumchi</name>
    <dbReference type="NCBI Taxonomy" id="2779506"/>
    <lineage>
        <taxon>Bacteria</taxon>
        <taxon>Pseudomonadati</taxon>
        <taxon>Pseudomonadota</taxon>
        <taxon>Betaproteobacteria</taxon>
        <taxon>Neisseriales</taxon>
        <taxon>Neisseriaceae</taxon>
        <taxon>Kingella</taxon>
    </lineage>
</organism>
<dbReference type="Proteomes" id="UP001298424">
    <property type="component" value="Unassembled WGS sequence"/>
</dbReference>
<dbReference type="SUPFAM" id="SSF56059">
    <property type="entry name" value="Glutathione synthetase ATP-binding domain-like"/>
    <property type="match status" value="1"/>
</dbReference>
<dbReference type="PROSITE" id="PS00867">
    <property type="entry name" value="CPSASE_2"/>
    <property type="match status" value="1"/>
</dbReference>
<reference evidence="2 3" key="1">
    <citation type="submission" date="2022-02" db="EMBL/GenBank/DDBJ databases">
        <title>Genome sequence data of Kingella unionensis sp. nov. strain CICC 24913 (CCUG 75125).</title>
        <authorList>
            <person name="Xiao M."/>
        </authorList>
    </citation>
    <scope>NUCLEOTIDE SEQUENCE [LARGE SCALE GENOMIC DNA]</scope>
    <source>
        <strain evidence="2 3">CICC 24913</strain>
    </source>
</reference>
<dbReference type="InterPro" id="IPR005479">
    <property type="entry name" value="CPAse_ATP-bd"/>
</dbReference>
<evidence type="ECO:0000313" key="3">
    <source>
        <dbReference type="Proteomes" id="UP001298424"/>
    </source>
</evidence>
<evidence type="ECO:0000259" key="1">
    <source>
        <dbReference type="PROSITE" id="PS00867"/>
    </source>
</evidence>
<gene>
    <name evidence="2" type="ORF">MB824_03850</name>
</gene>
<accession>A0ABS9NLE9</accession>
<dbReference type="EMBL" id="JAKOOW010000014">
    <property type="protein sequence ID" value="MCG6503631.1"/>
    <property type="molecule type" value="Genomic_DNA"/>
</dbReference>
<comment type="caution">
    <text evidence="2">The sequence shown here is derived from an EMBL/GenBank/DDBJ whole genome shotgun (WGS) entry which is preliminary data.</text>
</comment>
<dbReference type="Gene3D" id="3.30.470.20">
    <property type="entry name" value="ATP-grasp fold, B domain"/>
    <property type="match status" value="1"/>
</dbReference>
<protein>
    <submittedName>
        <fullName evidence="2">Carbamoyl-phosphate synthase large subunit</fullName>
    </submittedName>
</protein>
<keyword evidence="3" id="KW-1185">Reference proteome</keyword>
<proteinExistence type="predicted"/>